<evidence type="ECO:0000313" key="14">
    <source>
        <dbReference type="Proteomes" id="UP000215902"/>
    </source>
</evidence>
<keyword evidence="5" id="KW-1133">Transmembrane helix</keyword>
<feature type="compositionally biased region" description="Low complexity" evidence="7">
    <location>
        <begin position="1159"/>
        <end position="1168"/>
    </location>
</feature>
<dbReference type="Pfam" id="PF12371">
    <property type="entry name" value="TMEM131_like_N"/>
    <property type="match status" value="1"/>
</dbReference>
<keyword evidence="3" id="KW-0812">Transmembrane</keyword>
<proteinExistence type="inferred from homology"/>
<feature type="compositionally biased region" description="Polar residues" evidence="7">
    <location>
        <begin position="1173"/>
        <end position="1186"/>
    </location>
</feature>
<comment type="similarity">
    <text evidence="2">Belongs to the TMEM131 family.</text>
</comment>
<reference evidence="13 14" key="1">
    <citation type="submission" date="2017-06" db="EMBL/GenBank/DDBJ databases">
        <title>A platform for efficient transgenesis in Macrostomum lignano, a flatworm model organism for stem cell research.</title>
        <authorList>
            <person name="Berezikov E."/>
        </authorList>
    </citation>
    <scope>NUCLEOTIDE SEQUENCE [LARGE SCALE GENOMIC DNA]</scope>
    <source>
        <strain evidence="13">DV1</strain>
        <tissue evidence="13">Whole organism</tissue>
    </source>
</reference>
<evidence type="ECO:0000259" key="12">
    <source>
        <dbReference type="Pfam" id="PF24501"/>
    </source>
</evidence>
<dbReference type="PANTHER" id="PTHR22050:SF0">
    <property type="entry name" value="TRANSMEMBRANE PROTEIN 131 HOMOLOG"/>
    <property type="match status" value="1"/>
</dbReference>
<dbReference type="InterPro" id="IPR056311">
    <property type="entry name" value="TMEM131_Ig_2"/>
</dbReference>
<keyword evidence="6" id="KW-0472">Membrane</keyword>
<dbReference type="Pfam" id="PF24501">
    <property type="entry name" value="Ig_TMEM131L_5"/>
    <property type="match status" value="1"/>
</dbReference>
<feature type="compositionally biased region" description="Low complexity" evidence="7">
    <location>
        <begin position="1598"/>
        <end position="1607"/>
    </location>
</feature>
<accession>A0A267GQL1</accession>
<feature type="region of interest" description="Disordered" evidence="7">
    <location>
        <begin position="1259"/>
        <end position="1405"/>
    </location>
</feature>
<feature type="domain" description="TMEM131L fifth Ig-like" evidence="12">
    <location>
        <begin position="1039"/>
        <end position="1084"/>
    </location>
</feature>
<dbReference type="InterPro" id="IPR013783">
    <property type="entry name" value="Ig-like_fold"/>
</dbReference>
<feature type="region of interest" description="Disordered" evidence="7">
    <location>
        <begin position="1631"/>
        <end position="1660"/>
    </location>
</feature>
<evidence type="ECO:0000259" key="10">
    <source>
        <dbReference type="Pfam" id="PF24495"/>
    </source>
</evidence>
<feature type="compositionally biased region" description="Low complexity" evidence="7">
    <location>
        <begin position="1523"/>
        <end position="1552"/>
    </location>
</feature>
<dbReference type="InterPro" id="IPR055436">
    <property type="entry name" value="Ig_TMEM131L_4"/>
</dbReference>
<dbReference type="EMBL" id="NIVC01000196">
    <property type="protein sequence ID" value="PAA88315.1"/>
    <property type="molecule type" value="Genomic_DNA"/>
</dbReference>
<sequence>MKVKMWKFIAICLLILFGIESLYFCVSNQKYSGQEFFQTSRLLDLNVYGNGEFSSDVLTALNSPKSKLPVSHLHFEPPFLDFKEHHIGEPRLEQVLVFNTHTSQPLQLLSISSTAPHFHCSFFKTETVPPGGNATFDVVFLATRAGTTENTLYIRTSAGQHRYQVFGVGLPSPYRVRAMLGARIPLNASFAPSLQLYNPNSEPLQVTEMFSSSADLHLELPSGIGINSWSSNPRTSSSSSTAKLDESPWRIPPYETRTLMRLRLIGRSAANHSAFVRLRTSLGGPGLVLPVQVQVSGQPGLYSCSDRLYFGQMLSSEQQRRLQLRVTSLYSEPTLVSSAELDSPNPAVQLLFRPVQVLPGPARETPVAIVVFDPAKAADRRLHWTGNIILRGGDSRQLLSVPYEASLLHGALTHAENATVFNTGGKSDTADADASEGRPVPIKNSFDRTVAVTGVELPQSADGLLSVVGFKPPALIPAGKTAAPFRLRLNASAAAGRQAELRLTVRSNATAASLPVLLHTGLLTLLPGRPQPEPGSLDLGTVATDAVTSLEFALRNDNPLPVSLESVSVHSSLAELRRADSGAGRLGPGESAAFVLTVRPPADFYGVVIDDVAIRTERGATQSVQYVLRTADGVLTPVPARPLLEAGYPGRPACRWLSVHSSFPEPLRLRQLSFLPPDPRFHFQLLQPARLAEPTAGLTTESAGSEQLFGLMKPFHTATIGKLCFDHRRVCGNDCYVGFSTSSSTGIEWLAGLSLGRRTLRSDQYQLARLRSRWSALSQADQRLANVTVQLVTEHSHLFLFEARASLVWPSLYPSAGWAAGGGSGGGDGGSRLPRLELPVTQVGKASTADLILENPTDKTVLAHLVPLSAYPGQASALSHLGLEAALQDATLDSSASDSAASSARSIRLTPTPRWATEYRRLPVGYPDIHPDTLAVLIRPRQRAHLPVTFRPTESGEFRALFLLRNNLTGVEPLLAVGRGARVELRASADSMEFGLAGATGLEPPCQRVPPSIWRQLTIVNPGPLTVDSGPPIVGRDASGCSDAGFMVAPCAPIRLGPNESLHMAVTFTPDLCQLRTTRELRLVGGALRVVLRGGLTPTQVAACSARLPRPPWETPLQTGLVGAVLAAALWAIMSACVTADRLSAASAAVAASSSSASANSASATSAAPPTALPQTEQSASKSTPSVVAVPDRSADSGQFSRLTAWLPCWWRRQRRAGRAGGAADGSLSVGGSSARGQASVGRHAAAASARSSVGLQQAAASTTASTGQPTVRRSRKLATAAAASQSTPSPSSTSADVGSPPLTAAAIRTPQFEPIAFPQIDRRGKPLPTKSKPSASKSQQQKAAPDLSGQQPSLAANGGRKASAGAAGQDQLRRQQQRQVQQHQEDCSTSSSNGSASDASSWETAGSAFQRVGAGNQRSVKAASSGFGSLAQQAQQQQQSAAVPTVSVRAVPLQPLQCKQQPKTSVVKPMMTHPRLRREEAEEANQRIGQQPSPQQQQQQQQMKPIAAGLYGPGHPLRQHQYHQQNSHHQLQQRQRQQQQQQRQQQQQLHQVAGPPTGLVAPWCQERPLSELAQVTLQKSQRMFHYEELRRQQLLQPATTQQQQQEARQESGWRGSEAVAWPEPTLSNRSLWGGFLDSGSSGGPNDPDDDENAGAVVGSSSDPVARMLLGETLLWDSPAPASSGWACFPDRQD</sequence>
<comment type="subcellular location">
    <subcellularLocation>
        <location evidence="1">Membrane</location>
        <topology evidence="1">Single-pass type I membrane protein</topology>
    </subcellularLocation>
</comment>
<evidence type="ECO:0000259" key="11">
    <source>
        <dbReference type="Pfam" id="PF24499"/>
    </source>
</evidence>
<dbReference type="OrthoDB" id="168404at2759"/>
<dbReference type="GO" id="GO:0016020">
    <property type="term" value="C:membrane"/>
    <property type="evidence" value="ECO:0007669"/>
    <property type="project" value="UniProtKB-SubCell"/>
</dbReference>
<gene>
    <name evidence="13" type="ORF">BOX15_Mlig014963g1</name>
</gene>
<evidence type="ECO:0000256" key="6">
    <source>
        <dbReference type="ARBA" id="ARBA00023136"/>
    </source>
</evidence>
<feature type="region of interest" description="Disordered" evidence="7">
    <location>
        <begin position="1159"/>
        <end position="1194"/>
    </location>
</feature>
<feature type="compositionally biased region" description="Low complexity" evidence="7">
    <location>
        <begin position="1491"/>
        <end position="1503"/>
    </location>
</feature>
<dbReference type="Pfam" id="PF24499">
    <property type="entry name" value="Ig_TMEM131L_4"/>
    <property type="match status" value="1"/>
</dbReference>
<dbReference type="InterPro" id="IPR022113">
    <property type="entry name" value="TMEM131L_N"/>
</dbReference>
<dbReference type="PANTHER" id="PTHR22050">
    <property type="entry name" value="RW1 PROTEIN HOMOLOG"/>
    <property type="match status" value="1"/>
</dbReference>
<protein>
    <submittedName>
        <fullName evidence="13">Uncharacterized protein</fullName>
    </submittedName>
</protein>
<evidence type="ECO:0000256" key="7">
    <source>
        <dbReference type="SAM" id="MobiDB-lite"/>
    </source>
</evidence>
<evidence type="ECO:0000256" key="3">
    <source>
        <dbReference type="ARBA" id="ARBA00022692"/>
    </source>
</evidence>
<name>A0A267GQL1_9PLAT</name>
<feature type="chain" id="PRO_5013351946" evidence="8">
    <location>
        <begin position="22"/>
        <end position="1694"/>
    </location>
</feature>
<organism evidence="13 14">
    <name type="scientific">Macrostomum lignano</name>
    <dbReference type="NCBI Taxonomy" id="282301"/>
    <lineage>
        <taxon>Eukaryota</taxon>
        <taxon>Metazoa</taxon>
        <taxon>Spiralia</taxon>
        <taxon>Lophotrochozoa</taxon>
        <taxon>Platyhelminthes</taxon>
        <taxon>Rhabditophora</taxon>
        <taxon>Macrostomorpha</taxon>
        <taxon>Macrostomida</taxon>
        <taxon>Macrostomidae</taxon>
        <taxon>Macrostomum</taxon>
    </lineage>
</organism>
<feature type="domain" description="TMEM131L fourth Ig-like" evidence="11">
    <location>
        <begin position="836"/>
        <end position="981"/>
    </location>
</feature>
<keyword evidence="14" id="KW-1185">Reference proteome</keyword>
<comment type="caution">
    <text evidence="13">The sequence shown here is derived from an EMBL/GenBank/DDBJ whole genome shotgun (WGS) entry which is preliminary data.</text>
</comment>
<evidence type="ECO:0000256" key="8">
    <source>
        <dbReference type="SAM" id="SignalP"/>
    </source>
</evidence>
<feature type="compositionally biased region" description="Low complexity" evidence="7">
    <location>
        <begin position="1331"/>
        <end position="1346"/>
    </location>
</feature>
<evidence type="ECO:0000256" key="1">
    <source>
        <dbReference type="ARBA" id="ARBA00004479"/>
    </source>
</evidence>
<feature type="region of interest" description="Disordered" evidence="7">
    <location>
        <begin position="1598"/>
        <end position="1618"/>
    </location>
</feature>
<feature type="domain" description="Transmembrane protein 131-like N-terminal" evidence="9">
    <location>
        <begin position="73"/>
        <end position="156"/>
    </location>
</feature>
<dbReference type="Pfam" id="PF24495">
    <property type="entry name" value="Ig_TMEM131_2"/>
    <property type="match status" value="1"/>
</dbReference>
<dbReference type="InterPro" id="IPR055437">
    <property type="entry name" value="TMEM131L_Ig_5"/>
</dbReference>
<evidence type="ECO:0000256" key="2">
    <source>
        <dbReference type="ARBA" id="ARBA00006682"/>
    </source>
</evidence>
<evidence type="ECO:0000313" key="13">
    <source>
        <dbReference type="EMBL" id="PAA88315.1"/>
    </source>
</evidence>
<evidence type="ECO:0000256" key="5">
    <source>
        <dbReference type="ARBA" id="ARBA00022989"/>
    </source>
</evidence>
<evidence type="ECO:0000259" key="9">
    <source>
        <dbReference type="Pfam" id="PF12371"/>
    </source>
</evidence>
<dbReference type="Proteomes" id="UP000215902">
    <property type="component" value="Unassembled WGS sequence"/>
</dbReference>
<feature type="domain" description="TMEM131 second Ig-like" evidence="10">
    <location>
        <begin position="173"/>
        <end position="279"/>
    </location>
</feature>
<feature type="compositionally biased region" description="Low complexity" evidence="7">
    <location>
        <begin position="1378"/>
        <end position="1402"/>
    </location>
</feature>
<keyword evidence="4 8" id="KW-0732">Signal</keyword>
<dbReference type="InterPro" id="IPR039877">
    <property type="entry name" value="TMEM131-like"/>
</dbReference>
<feature type="signal peptide" evidence="8">
    <location>
        <begin position="1"/>
        <end position="21"/>
    </location>
</feature>
<evidence type="ECO:0000256" key="4">
    <source>
        <dbReference type="ARBA" id="ARBA00022729"/>
    </source>
</evidence>
<feature type="compositionally biased region" description="Low complexity" evidence="7">
    <location>
        <begin position="1279"/>
        <end position="1296"/>
    </location>
</feature>
<feature type="region of interest" description="Disordered" evidence="7">
    <location>
        <begin position="1479"/>
        <end position="1555"/>
    </location>
</feature>
<dbReference type="Gene3D" id="2.60.40.10">
    <property type="entry name" value="Immunoglobulins"/>
    <property type="match status" value="1"/>
</dbReference>
<dbReference type="STRING" id="282301.A0A267GQL1"/>